<dbReference type="Pfam" id="PF00691">
    <property type="entry name" value="OmpA"/>
    <property type="match status" value="1"/>
</dbReference>
<name>A0A2P8R259_9BACT</name>
<dbReference type="PANTHER" id="PTHR30329:SF21">
    <property type="entry name" value="LIPOPROTEIN YIAD-RELATED"/>
    <property type="match status" value="1"/>
</dbReference>
<dbReference type="CDD" id="cd07185">
    <property type="entry name" value="OmpA_C-like"/>
    <property type="match status" value="1"/>
</dbReference>
<dbReference type="AlphaFoldDB" id="A0A2P8R259"/>
<evidence type="ECO:0000256" key="1">
    <source>
        <dbReference type="PROSITE-ProRule" id="PRU00473"/>
    </source>
</evidence>
<keyword evidence="3" id="KW-0812">Transmembrane</keyword>
<feature type="coiled-coil region" evidence="2">
    <location>
        <begin position="86"/>
        <end position="197"/>
    </location>
</feature>
<evidence type="ECO:0000313" key="5">
    <source>
        <dbReference type="EMBL" id="PSM52584.1"/>
    </source>
</evidence>
<comment type="caution">
    <text evidence="5">The sequence shown here is derived from an EMBL/GenBank/DDBJ whole genome shotgun (WGS) entry which is preliminary data.</text>
</comment>
<evidence type="ECO:0000259" key="4">
    <source>
        <dbReference type="PROSITE" id="PS51123"/>
    </source>
</evidence>
<evidence type="ECO:0000256" key="2">
    <source>
        <dbReference type="SAM" id="Coils"/>
    </source>
</evidence>
<evidence type="ECO:0000256" key="3">
    <source>
        <dbReference type="SAM" id="Phobius"/>
    </source>
</evidence>
<reference evidence="6" key="1">
    <citation type="submission" date="2017-10" db="EMBL/GenBank/DDBJ databases">
        <title>Campylobacter species from seals.</title>
        <authorList>
            <person name="Gilbert M.J."/>
            <person name="Zomer A.L."/>
            <person name="Timmerman A.J."/>
            <person name="Duim B."/>
            <person name="Wagenaar J.A."/>
        </authorList>
    </citation>
    <scope>NUCLEOTIDE SEQUENCE [LARGE SCALE GENOMIC DNA]</scope>
    <source>
        <strain evidence="6">17S00004-5</strain>
    </source>
</reference>
<dbReference type="InterPro" id="IPR006665">
    <property type="entry name" value="OmpA-like"/>
</dbReference>
<keyword evidence="1 3" id="KW-0472">Membrane</keyword>
<feature type="domain" description="OmpA-like" evidence="4">
    <location>
        <begin position="252"/>
        <end position="380"/>
    </location>
</feature>
<organism evidence="5 6">
    <name type="scientific">Campylobacter blaseri</name>
    <dbReference type="NCBI Taxonomy" id="2042961"/>
    <lineage>
        <taxon>Bacteria</taxon>
        <taxon>Pseudomonadati</taxon>
        <taxon>Campylobacterota</taxon>
        <taxon>Epsilonproteobacteria</taxon>
        <taxon>Campylobacterales</taxon>
        <taxon>Campylobacteraceae</taxon>
        <taxon>Campylobacter</taxon>
    </lineage>
</organism>
<keyword evidence="3" id="KW-1133">Transmembrane helix</keyword>
<gene>
    <name evidence="5" type="ORF">CQ405_02315</name>
</gene>
<dbReference type="Proteomes" id="UP000240535">
    <property type="component" value="Unassembled WGS sequence"/>
</dbReference>
<evidence type="ECO:0000313" key="6">
    <source>
        <dbReference type="Proteomes" id="UP000240535"/>
    </source>
</evidence>
<sequence>MKIDKEENDNFWVAYADLMAGLLFIFILLIGGIIVKYVLTQTSLKEKEKEYTSTLAMLQDKEKHNLELEALNKIFVNKLKNTNLEIDDLRNSNSAYIVEIDELKKIIEDLNDKSSKLSIELEKNIKEKEAQKQAILDLNLTKKEKEKRLLELKNRALEQDKKITGLFAIKSENESTIENLQNKNKADEQKLEEQTQKIVYLLEQMSQREKDYNQILQDLDTAKSRIRNLTGLSVKVIADIKDSLGDSVEIDPKSGALTLSSSVLFDKGSHELKEEAKNGLKETLKKYFDVLMKNKDIRENLDSIIIEGHTDSDGSYIYNLELSQLRAFSVMEFINSWNKDENLKRYLIASGRSFMSPILVNGLEDKDASRRIEIKFLLSNKSTINEIEKLLNYDRNTTKN</sequence>
<dbReference type="Gene3D" id="3.30.1330.60">
    <property type="entry name" value="OmpA-like domain"/>
    <property type="match status" value="1"/>
</dbReference>
<dbReference type="PROSITE" id="PS51123">
    <property type="entry name" value="OMPA_2"/>
    <property type="match status" value="1"/>
</dbReference>
<dbReference type="RefSeq" id="WP_106870206.1">
    <property type="nucleotide sequence ID" value="NZ_CP053841.1"/>
</dbReference>
<protein>
    <submittedName>
        <fullName evidence="5">Chemotaxis protein MotB</fullName>
    </submittedName>
</protein>
<dbReference type="GO" id="GO:0016020">
    <property type="term" value="C:membrane"/>
    <property type="evidence" value="ECO:0007669"/>
    <property type="project" value="UniProtKB-UniRule"/>
</dbReference>
<dbReference type="PANTHER" id="PTHR30329">
    <property type="entry name" value="STATOR ELEMENT OF FLAGELLAR MOTOR COMPLEX"/>
    <property type="match status" value="1"/>
</dbReference>
<dbReference type="OrthoDB" id="9805566at2"/>
<dbReference type="SUPFAM" id="SSF103088">
    <property type="entry name" value="OmpA-like"/>
    <property type="match status" value="1"/>
</dbReference>
<feature type="transmembrane region" description="Helical" evidence="3">
    <location>
        <begin position="12"/>
        <end position="39"/>
    </location>
</feature>
<dbReference type="EMBL" id="PDHH01000002">
    <property type="protein sequence ID" value="PSM52584.1"/>
    <property type="molecule type" value="Genomic_DNA"/>
</dbReference>
<keyword evidence="2" id="KW-0175">Coiled coil</keyword>
<keyword evidence="6" id="KW-1185">Reference proteome</keyword>
<accession>A0A2P8R259</accession>
<dbReference type="InterPro" id="IPR050330">
    <property type="entry name" value="Bact_OuterMem_StrucFunc"/>
</dbReference>
<proteinExistence type="predicted"/>
<dbReference type="InterPro" id="IPR036737">
    <property type="entry name" value="OmpA-like_sf"/>
</dbReference>